<evidence type="ECO:0000256" key="1">
    <source>
        <dbReference type="ARBA" id="ARBA00004761"/>
    </source>
</evidence>
<proteinExistence type="inferred from homology"/>
<keyword evidence="7" id="KW-1185">Reference proteome</keyword>
<dbReference type="GO" id="GO:0016829">
    <property type="term" value="F:lyase activity"/>
    <property type="evidence" value="ECO:0007669"/>
    <property type="project" value="UniProtKB-KW"/>
</dbReference>
<evidence type="ECO:0000313" key="7">
    <source>
        <dbReference type="Proteomes" id="UP000253090"/>
    </source>
</evidence>
<evidence type="ECO:0000256" key="5">
    <source>
        <dbReference type="ARBA" id="ARBA00023277"/>
    </source>
</evidence>
<evidence type="ECO:0000256" key="4">
    <source>
        <dbReference type="ARBA" id="ARBA00023239"/>
    </source>
</evidence>
<dbReference type="PANTHER" id="PTHR30246">
    <property type="entry name" value="2-KETO-3-DEOXY-6-PHOSPHOGLUCONATE ALDOLASE"/>
    <property type="match status" value="1"/>
</dbReference>
<keyword evidence="5" id="KW-0119">Carbohydrate metabolism</keyword>
<protein>
    <submittedName>
        <fullName evidence="6">KDPG/KHG aldolase</fullName>
    </submittedName>
</protein>
<gene>
    <name evidence="6" type="ORF">DFP94_101126</name>
</gene>
<evidence type="ECO:0000256" key="3">
    <source>
        <dbReference type="ARBA" id="ARBA00011233"/>
    </source>
</evidence>
<comment type="pathway">
    <text evidence="1">Carbohydrate acid metabolism.</text>
</comment>
<dbReference type="SUPFAM" id="SSF51569">
    <property type="entry name" value="Aldolase"/>
    <property type="match status" value="1"/>
</dbReference>
<organism evidence="6 7">
    <name type="scientific">Fontibacillus phaseoli</name>
    <dbReference type="NCBI Taxonomy" id="1416533"/>
    <lineage>
        <taxon>Bacteria</taxon>
        <taxon>Bacillati</taxon>
        <taxon>Bacillota</taxon>
        <taxon>Bacilli</taxon>
        <taxon>Bacillales</taxon>
        <taxon>Paenibacillaceae</taxon>
        <taxon>Fontibacillus</taxon>
    </lineage>
</organism>
<dbReference type="Proteomes" id="UP000253090">
    <property type="component" value="Unassembled WGS sequence"/>
</dbReference>
<dbReference type="EMBL" id="QPJW01000001">
    <property type="protein sequence ID" value="RCX22546.1"/>
    <property type="molecule type" value="Genomic_DNA"/>
</dbReference>
<dbReference type="PANTHER" id="PTHR30246:SF1">
    <property type="entry name" value="2-DEHYDRO-3-DEOXY-6-PHOSPHOGALACTONATE ALDOLASE-RELATED"/>
    <property type="match status" value="1"/>
</dbReference>
<keyword evidence="4" id="KW-0456">Lyase</keyword>
<dbReference type="AlphaFoldDB" id="A0A369BPL6"/>
<name>A0A369BPL6_9BACL</name>
<reference evidence="6 7" key="1">
    <citation type="submission" date="2018-07" db="EMBL/GenBank/DDBJ databases">
        <title>Genomic Encyclopedia of Type Strains, Phase III (KMG-III): the genomes of soil and plant-associated and newly described type strains.</title>
        <authorList>
            <person name="Whitman W."/>
        </authorList>
    </citation>
    <scope>NUCLEOTIDE SEQUENCE [LARGE SCALE GENOMIC DNA]</scope>
    <source>
        <strain evidence="6 7">CECT 8333</strain>
    </source>
</reference>
<comment type="subunit">
    <text evidence="3">Homotrimer.</text>
</comment>
<dbReference type="InterPro" id="IPR000887">
    <property type="entry name" value="Aldlse_KDPG_KHG"/>
</dbReference>
<comment type="caution">
    <text evidence="6">The sequence shown here is derived from an EMBL/GenBank/DDBJ whole genome shotgun (WGS) entry which is preliminary data.</text>
</comment>
<accession>A0A369BPL6</accession>
<evidence type="ECO:0000313" key="6">
    <source>
        <dbReference type="EMBL" id="RCX22546.1"/>
    </source>
</evidence>
<sequence>MLWDEFKKIDSISVGVVAVIRADNADDAFKMSEACVKGGRTYEYRSHLYHSISRRGDSAVIGAGTVLDPVTARIALLAGAEFVVSPSFEEETAKLCNLYGIPYMPGVQTLGEIKEAMKFGPMY</sequence>
<dbReference type="CDD" id="cd00452">
    <property type="entry name" value="KDPG_aldolase"/>
    <property type="match status" value="1"/>
</dbReference>
<dbReference type="Gene3D" id="3.20.20.70">
    <property type="entry name" value="Aldolase class I"/>
    <property type="match status" value="1"/>
</dbReference>
<evidence type="ECO:0000256" key="2">
    <source>
        <dbReference type="ARBA" id="ARBA00006906"/>
    </source>
</evidence>
<dbReference type="Pfam" id="PF01081">
    <property type="entry name" value="Aldolase"/>
    <property type="match status" value="1"/>
</dbReference>
<comment type="similarity">
    <text evidence="2">Belongs to the KHG/KDPG aldolase family.</text>
</comment>
<dbReference type="InterPro" id="IPR013785">
    <property type="entry name" value="Aldolase_TIM"/>
</dbReference>